<evidence type="ECO:0000313" key="1">
    <source>
        <dbReference type="EMBL" id="XDF89350.1"/>
    </source>
</evidence>
<dbReference type="Proteomes" id="UP000321408">
    <property type="component" value="Chromosome"/>
</dbReference>
<protein>
    <submittedName>
        <fullName evidence="1">Uncharacterized protein</fullName>
    </submittedName>
</protein>
<evidence type="ECO:0000313" key="2">
    <source>
        <dbReference type="Proteomes" id="UP000321408"/>
    </source>
</evidence>
<reference evidence="1 2" key="2">
    <citation type="journal article" date="2024" name="Int. J. Syst. Evol. Microbiol.">
        <title>Promethearchaeum syntrophicum gen. nov., sp. nov., an anaerobic, obligately syntrophic archaeon, the first isolate of the lineage 'Asgard' archaea, and proposal of the new archaeal phylum Promethearchaeota phyl. nov. and kingdom Promethearchaeati regn. nov.</title>
        <authorList>
            <person name="Imachi H."/>
            <person name="Nobu M.K."/>
            <person name="Kato S."/>
            <person name="Takaki Y."/>
            <person name="Miyazaki M."/>
            <person name="Miyata M."/>
            <person name="Ogawara M."/>
            <person name="Saito Y."/>
            <person name="Sakai S."/>
            <person name="Tahara Y.O."/>
            <person name="Takano Y."/>
            <person name="Tasumi E."/>
            <person name="Uematsu K."/>
            <person name="Yoshimura T."/>
            <person name="Itoh T."/>
            <person name="Ohkuma M."/>
            <person name="Takai K."/>
        </authorList>
    </citation>
    <scope>NUCLEOTIDE SEQUENCE [LARGE SCALE GENOMIC DNA]</scope>
    <source>
        <strain evidence="1 2">MK-D1</strain>
    </source>
</reference>
<accession>A0AC61ZU62</accession>
<name>A0AC61ZU62_9ARCH</name>
<keyword evidence="2" id="KW-1185">Reference proteome</keyword>
<organism evidence="1 2">
    <name type="scientific">Promethearchaeum syntrophicum</name>
    <dbReference type="NCBI Taxonomy" id="2594042"/>
    <lineage>
        <taxon>Archaea</taxon>
        <taxon>Promethearchaeati</taxon>
        <taxon>Promethearchaeota</taxon>
        <taxon>Promethearchaeia</taxon>
        <taxon>Promethearchaeales</taxon>
        <taxon>Promethearchaeaceae</taxon>
        <taxon>Promethearchaeum</taxon>
    </lineage>
</organism>
<reference evidence="1 2" key="1">
    <citation type="journal article" date="2020" name="Nature">
        <title>Isolation of an archaeon at the prokaryote-eukaryote interface.</title>
        <authorList>
            <person name="Imachi H."/>
            <person name="Nobu M.K."/>
            <person name="Nakahara N."/>
            <person name="Morono Y."/>
            <person name="Ogawara M."/>
            <person name="Takaki Y."/>
            <person name="Takano Y."/>
            <person name="Uematsu K."/>
            <person name="Ikuta T."/>
            <person name="Ito M."/>
            <person name="Matsui Y."/>
            <person name="Miyazaki M."/>
            <person name="Murata K."/>
            <person name="Saito Y."/>
            <person name="Sakai S."/>
            <person name="Song C."/>
            <person name="Tasumi E."/>
            <person name="Yamanaka Y."/>
            <person name="Yamaguchi T."/>
            <person name="Kamagata Y."/>
            <person name="Tamaki H."/>
            <person name="Takai K."/>
        </authorList>
    </citation>
    <scope>NUCLEOTIDE SEQUENCE [LARGE SCALE GENOMIC DNA]</scope>
    <source>
        <strain evidence="1 2">MK-D1</strain>
    </source>
</reference>
<gene>
    <name evidence="1" type="ORF">DSAG12_04655</name>
</gene>
<dbReference type="EMBL" id="CP042905">
    <property type="protein sequence ID" value="XDF89350.1"/>
    <property type="molecule type" value="Genomic_DNA"/>
</dbReference>
<sequence>MSTHFLIGILTAKILNLLLVTSPIPLKIIVIAVLAVISHYLLDCIAISTYHPYKAHWDDLFFKIFHLLYAYGLSVFIFIWFIEKYWWVMLFSVLPDIIDWYVLRPFFHRDPLIHPSIDKVRDVLFSWLPNLKEKKWAILNEFIIAGSIGIGIVLL</sequence>
<proteinExistence type="predicted"/>